<evidence type="ECO:0000256" key="8">
    <source>
        <dbReference type="ARBA" id="ARBA00023235"/>
    </source>
</evidence>
<dbReference type="CDD" id="cd04732">
    <property type="entry name" value="HisA"/>
    <property type="match status" value="1"/>
</dbReference>
<dbReference type="PANTHER" id="PTHR43090:SF2">
    <property type="entry name" value="1-(5-PHOSPHORIBOSYL)-5-[(5-PHOSPHORIBOSYLAMINO)METHYLIDENEAMINO] IMIDAZOLE-4-CARBOXAMIDE ISOMERASE"/>
    <property type="match status" value="1"/>
</dbReference>
<dbReference type="EMBL" id="CP073078">
    <property type="protein sequence ID" value="QUD90795.1"/>
    <property type="molecule type" value="Genomic_DNA"/>
</dbReference>
<name>A0A975IXE3_9CAUL</name>
<gene>
    <name evidence="9 12" type="primary">hisA</name>
    <name evidence="12" type="ORF">KCG34_15700</name>
</gene>
<dbReference type="Proteomes" id="UP000676409">
    <property type="component" value="Chromosome"/>
</dbReference>
<evidence type="ECO:0000256" key="7">
    <source>
        <dbReference type="ARBA" id="ARBA00023102"/>
    </source>
</evidence>
<evidence type="ECO:0000256" key="3">
    <source>
        <dbReference type="ARBA" id="ARBA00005133"/>
    </source>
</evidence>
<evidence type="ECO:0000256" key="5">
    <source>
        <dbReference type="ARBA" id="ARBA00022490"/>
    </source>
</evidence>
<dbReference type="GO" id="GO:0000105">
    <property type="term" value="P:L-histidine biosynthetic process"/>
    <property type="evidence" value="ECO:0007669"/>
    <property type="project" value="UniProtKB-UniRule"/>
</dbReference>
<dbReference type="AlphaFoldDB" id="A0A975IXE3"/>
<dbReference type="GO" id="GO:0003949">
    <property type="term" value="F:1-(5-phosphoribosyl)-5-[(5-phosphoribosylamino)methylideneamino]imidazole-4-carboxamide isomerase activity"/>
    <property type="evidence" value="ECO:0007669"/>
    <property type="project" value="UniProtKB-UniRule"/>
</dbReference>
<evidence type="ECO:0000313" key="12">
    <source>
        <dbReference type="EMBL" id="QUD90795.1"/>
    </source>
</evidence>
<dbReference type="EC" id="5.3.1.16" evidence="9 11"/>
<keyword evidence="13" id="KW-1185">Reference proteome</keyword>
<organism evidence="12 13">
    <name type="scientific">Phenylobacterium montanum</name>
    <dbReference type="NCBI Taxonomy" id="2823693"/>
    <lineage>
        <taxon>Bacteria</taxon>
        <taxon>Pseudomonadati</taxon>
        <taxon>Pseudomonadota</taxon>
        <taxon>Alphaproteobacteria</taxon>
        <taxon>Caulobacterales</taxon>
        <taxon>Caulobacteraceae</taxon>
        <taxon>Phenylobacterium</taxon>
    </lineage>
</organism>
<accession>A0A975IXE3</accession>
<evidence type="ECO:0000256" key="2">
    <source>
        <dbReference type="ARBA" id="ARBA00004496"/>
    </source>
</evidence>
<evidence type="ECO:0000256" key="11">
    <source>
        <dbReference type="RuleBase" id="RU003658"/>
    </source>
</evidence>
<comment type="subcellular location">
    <subcellularLocation>
        <location evidence="2 9 11">Cytoplasm</location>
    </subcellularLocation>
</comment>
<reference evidence="12" key="1">
    <citation type="submission" date="2021-04" db="EMBL/GenBank/DDBJ databases">
        <title>The complete genome sequence of Caulobacter sp. S6.</title>
        <authorList>
            <person name="Tang Y."/>
            <person name="Ouyang W."/>
            <person name="Liu Q."/>
            <person name="Huang B."/>
            <person name="Guo Z."/>
            <person name="Lei P."/>
        </authorList>
    </citation>
    <scope>NUCLEOTIDE SEQUENCE</scope>
    <source>
        <strain evidence="12">S6</strain>
    </source>
</reference>
<feature type="active site" description="Proton acceptor" evidence="9">
    <location>
        <position position="11"/>
    </location>
</feature>
<dbReference type="InterPro" id="IPR011060">
    <property type="entry name" value="RibuloseP-bd_barrel"/>
</dbReference>
<dbReference type="SUPFAM" id="SSF51366">
    <property type="entry name" value="Ribulose-phoshate binding barrel"/>
    <property type="match status" value="1"/>
</dbReference>
<dbReference type="InterPro" id="IPR006063">
    <property type="entry name" value="HisA_bact_arch"/>
</dbReference>
<comment type="pathway">
    <text evidence="3 9 11">Amino-acid biosynthesis; L-histidine biosynthesis; L-histidine from 5-phospho-alpha-D-ribose 1-diphosphate: step 4/9.</text>
</comment>
<proteinExistence type="inferred from homology"/>
<dbReference type="InterPro" id="IPR044524">
    <property type="entry name" value="Isoase_HisA-like"/>
</dbReference>
<dbReference type="GO" id="GO:0000162">
    <property type="term" value="P:L-tryptophan biosynthetic process"/>
    <property type="evidence" value="ECO:0007669"/>
    <property type="project" value="TreeGrafter"/>
</dbReference>
<keyword evidence="7 9" id="KW-0368">Histidine biosynthesis</keyword>
<comment type="catalytic activity">
    <reaction evidence="1 9 11">
        <text>1-(5-phospho-beta-D-ribosyl)-5-[(5-phospho-beta-D-ribosylamino)methylideneamino]imidazole-4-carboxamide = 5-[(5-phospho-1-deoxy-D-ribulos-1-ylimino)methylamino]-1-(5-phospho-beta-D-ribosyl)imidazole-4-carboxamide</text>
        <dbReference type="Rhea" id="RHEA:15469"/>
        <dbReference type="ChEBI" id="CHEBI:58435"/>
        <dbReference type="ChEBI" id="CHEBI:58525"/>
        <dbReference type="EC" id="5.3.1.16"/>
    </reaction>
</comment>
<dbReference type="Pfam" id="PF00977">
    <property type="entry name" value="His_biosynth"/>
    <property type="match status" value="1"/>
</dbReference>
<dbReference type="InterPro" id="IPR013785">
    <property type="entry name" value="Aldolase_TIM"/>
</dbReference>
<feature type="active site" description="Proton donor" evidence="9">
    <location>
        <position position="132"/>
    </location>
</feature>
<dbReference type="Gene3D" id="3.20.20.70">
    <property type="entry name" value="Aldolase class I"/>
    <property type="match status" value="1"/>
</dbReference>
<dbReference type="PANTHER" id="PTHR43090">
    <property type="entry name" value="1-(5-PHOSPHORIBOSYL)-5-[(5-PHOSPHORIBOSYLAMINO)METHYLIDENEAMINO] IMIDAZOLE-4-CARBOXAMIDE ISOMERASE"/>
    <property type="match status" value="1"/>
</dbReference>
<dbReference type="GO" id="GO:0005737">
    <property type="term" value="C:cytoplasm"/>
    <property type="evidence" value="ECO:0007669"/>
    <property type="project" value="UniProtKB-SubCell"/>
</dbReference>
<evidence type="ECO:0000256" key="1">
    <source>
        <dbReference type="ARBA" id="ARBA00000901"/>
    </source>
</evidence>
<sequence length="247" mass="25715">MAPMILYPAIDLKDGQCVRLLHGDMDKATVFNASPADQAEQFVRDGFDWLHVVDLNGAIQGQSMNADAVSAILNRVSIPVQLGGGIRSLEAVSLWIEAGVSRVILGTVAVRDPELVKTAARQWPEQIAVAVDVRDGKVAVEGWTGGSDLDPITLGKRFEDAGVAALIVTDISRDGAMTGVNVEAVGAVADAVSIPVIASGGVASVDDIRHLQAWPGVPIAGAVLGRSLYNGAIRPAEVIAVANRKAA</sequence>
<dbReference type="InterPro" id="IPR023016">
    <property type="entry name" value="HisA/PriA"/>
</dbReference>
<dbReference type="HAMAP" id="MF_01014">
    <property type="entry name" value="HisA"/>
    <property type="match status" value="1"/>
</dbReference>
<keyword evidence="8 9" id="KW-0413">Isomerase</keyword>
<dbReference type="InterPro" id="IPR006062">
    <property type="entry name" value="His_biosynth"/>
</dbReference>
<evidence type="ECO:0000256" key="4">
    <source>
        <dbReference type="ARBA" id="ARBA00009667"/>
    </source>
</evidence>
<evidence type="ECO:0000256" key="6">
    <source>
        <dbReference type="ARBA" id="ARBA00022605"/>
    </source>
</evidence>
<keyword evidence="5 9" id="KW-0963">Cytoplasm</keyword>
<protein>
    <recommendedName>
        <fullName evidence="9 11">1-(5-phosphoribosyl)-5-[(5-phosphoribosylamino)methylideneamino] imidazole-4-carboxamide isomerase</fullName>
        <ecNumber evidence="9 11">5.3.1.16</ecNumber>
    </recommendedName>
    <alternativeName>
        <fullName evidence="9">Phosphoribosylformimino-5-aminoimidazole carboxamide ribotide isomerase</fullName>
    </alternativeName>
</protein>
<dbReference type="NCBIfam" id="NF010112">
    <property type="entry name" value="PRK13585.1"/>
    <property type="match status" value="1"/>
</dbReference>
<evidence type="ECO:0000256" key="10">
    <source>
        <dbReference type="RuleBase" id="RU003657"/>
    </source>
</evidence>
<keyword evidence="6 9" id="KW-0028">Amino-acid biosynthesis</keyword>
<dbReference type="RefSeq" id="WP_211940841.1">
    <property type="nucleotide sequence ID" value="NZ_CP073078.1"/>
</dbReference>
<dbReference type="FunFam" id="3.20.20.70:FF:000009">
    <property type="entry name" value="1-(5-phosphoribosyl)-5-[(5-phosphoribosylamino)methylideneamino] imidazole-4-carboxamide isomerase"/>
    <property type="match status" value="1"/>
</dbReference>
<evidence type="ECO:0000313" key="13">
    <source>
        <dbReference type="Proteomes" id="UP000676409"/>
    </source>
</evidence>
<dbReference type="NCBIfam" id="TIGR00007">
    <property type="entry name" value="1-(5-phosphoribosyl)-5-[(5-phosphoribosylamino)methylideneamino]imidazole-4-carboxamide isomerase"/>
    <property type="match status" value="1"/>
</dbReference>
<comment type="similarity">
    <text evidence="4 9 10">Belongs to the HisA/HisF family.</text>
</comment>
<dbReference type="KEGG" id="caul:KCG34_15700"/>
<evidence type="ECO:0000256" key="9">
    <source>
        <dbReference type="HAMAP-Rule" id="MF_01014"/>
    </source>
</evidence>